<gene>
    <name evidence="6" type="ORF">PGUG_05723</name>
</gene>
<organism evidence="6 7">
    <name type="scientific">Meyerozyma guilliermondii (strain ATCC 6260 / CBS 566 / DSM 6381 / JCM 1539 / NBRC 10279 / NRRL Y-324)</name>
    <name type="common">Yeast</name>
    <name type="synonym">Candida guilliermondii</name>
    <dbReference type="NCBI Taxonomy" id="294746"/>
    <lineage>
        <taxon>Eukaryota</taxon>
        <taxon>Fungi</taxon>
        <taxon>Dikarya</taxon>
        <taxon>Ascomycota</taxon>
        <taxon>Saccharomycotina</taxon>
        <taxon>Pichiomycetes</taxon>
        <taxon>Debaryomycetaceae</taxon>
        <taxon>Meyerozyma</taxon>
    </lineage>
</organism>
<dbReference type="SUPFAM" id="SSF46785">
    <property type="entry name" value="Winged helix' DNA-binding domain"/>
    <property type="match status" value="1"/>
</dbReference>
<evidence type="ECO:0000256" key="1">
    <source>
        <dbReference type="ARBA" id="ARBA00004123"/>
    </source>
</evidence>
<dbReference type="GO" id="GO:0003682">
    <property type="term" value="F:chromatin binding"/>
    <property type="evidence" value="ECO:0007669"/>
    <property type="project" value="TreeGrafter"/>
</dbReference>
<dbReference type="KEGG" id="pgu:PGUG_05723"/>
<dbReference type="InterPro" id="IPR006910">
    <property type="entry name" value="Rad21_Rec8_N"/>
</dbReference>
<dbReference type="PANTHER" id="PTHR12585:SF69">
    <property type="entry name" value="FI11703P"/>
    <property type="match status" value="1"/>
</dbReference>
<dbReference type="HOGENOM" id="CLU_489354_0_0_1"/>
<dbReference type="OrthoDB" id="10071381at2759"/>
<dbReference type="GO" id="GO:0030892">
    <property type="term" value="C:mitotic cohesin complex"/>
    <property type="evidence" value="ECO:0007669"/>
    <property type="project" value="TreeGrafter"/>
</dbReference>
<keyword evidence="3" id="KW-0539">Nucleus</keyword>
<dbReference type="InParanoid" id="A5DR22"/>
<evidence type="ECO:0008006" key="8">
    <source>
        <dbReference type="Google" id="ProtNLM"/>
    </source>
</evidence>
<comment type="similarity">
    <text evidence="2">Belongs to the rad21 family.</text>
</comment>
<dbReference type="InterPro" id="IPR023093">
    <property type="entry name" value="ScpA-like_C"/>
</dbReference>
<dbReference type="GO" id="GO:1990414">
    <property type="term" value="P:replication-born double-strand break repair via sister chromatid exchange"/>
    <property type="evidence" value="ECO:0007669"/>
    <property type="project" value="TreeGrafter"/>
</dbReference>
<dbReference type="OMA" id="IWLASNM"/>
<dbReference type="Pfam" id="PF04825">
    <property type="entry name" value="Rad21_Rec8_N"/>
    <property type="match status" value="1"/>
</dbReference>
<dbReference type="PANTHER" id="PTHR12585">
    <property type="entry name" value="SCC1 / RAD21 FAMILY MEMBER"/>
    <property type="match status" value="1"/>
</dbReference>
<feature type="domain" description="Rad21/Rec8-like protein N-terminal" evidence="5">
    <location>
        <begin position="2"/>
        <end position="92"/>
    </location>
</feature>
<dbReference type="Pfam" id="PF04824">
    <property type="entry name" value="Rad21_Rec8"/>
    <property type="match status" value="1"/>
</dbReference>
<accession>A5DR22</accession>
<dbReference type="RefSeq" id="XP_001481960.2">
    <property type="nucleotide sequence ID" value="XM_001481910.1"/>
</dbReference>
<dbReference type="VEuPathDB" id="FungiDB:PGUG_05723"/>
<comment type="subcellular location">
    <subcellularLocation>
        <location evidence="1">Nucleus</location>
    </subcellularLocation>
</comment>
<evidence type="ECO:0000256" key="3">
    <source>
        <dbReference type="ARBA" id="ARBA00023242"/>
    </source>
</evidence>
<dbReference type="STRING" id="294746.A5DR22"/>
<protein>
    <recommendedName>
        <fullName evidence="8">Rad21/Rec8-like protein N-terminal domain-containing protein</fullName>
    </recommendedName>
</protein>
<dbReference type="FunCoup" id="A5DR22">
    <property type="interactions" value="190"/>
</dbReference>
<feature type="domain" description="Rad21/Rec8-like protein C-terminal eukaryotic" evidence="4">
    <location>
        <begin position="411"/>
        <end position="435"/>
    </location>
</feature>
<dbReference type="Proteomes" id="UP000001997">
    <property type="component" value="Unassembled WGS sequence"/>
</dbReference>
<evidence type="ECO:0000313" key="7">
    <source>
        <dbReference type="Proteomes" id="UP000001997"/>
    </source>
</evidence>
<proteinExistence type="inferred from homology"/>
<dbReference type="InterPro" id="IPR039781">
    <property type="entry name" value="Rad21/Rec8-like"/>
</dbReference>
<evidence type="ECO:0000259" key="5">
    <source>
        <dbReference type="Pfam" id="PF04825"/>
    </source>
</evidence>
<sequence length="451" mass="51468">MTDIVSRQSPLAPVWLAANYDKKLTKHQLLSANIVHSSSLITHNETPGTINLRLSGQLLLGIVRIYSRKTKYLLDDVNDILFKLKNSFRYATGVSSDAIQVTAAPQNQVITNISSITLQDQVTDLNLLYQEDLRLDDEVPTTLFRNLNSALPDDTMDTSIEYGRNADIHEPDNNDVDLELDFNLDQSIEMGRNAPGVNAAGDMSLMDLHDDLNFDIGEPLQTLDAESIHEEVPPPKTPVQRAPKNQRKLKRKLVIDSPQELERGISIHELKRLSQLRLRDLTVHSFDFHLSEQDKLNLIQELSTNKRRRFALDSQLQEVCEELAMQEEQHKEQQEEEEPNFEFGNLDLDLSLPEIEFPQEPISSNAQSSMQIANLLREKFDEKDTVEFSDVVHEDMKSQKPLGMKEENKINKRREASKCFFEVLVLATNNCISVNSDLTITKKESIYTKFL</sequence>
<keyword evidence="7" id="KW-1185">Reference proteome</keyword>
<dbReference type="Gene3D" id="1.10.10.580">
    <property type="entry name" value="Structural maintenance of chromosome 1. Chain E"/>
    <property type="match status" value="1"/>
</dbReference>
<dbReference type="GeneID" id="5123764"/>
<name>A5DR22_PICGU</name>
<dbReference type="InterPro" id="IPR006909">
    <property type="entry name" value="Rad21/Rec8_C_eu"/>
</dbReference>
<dbReference type="eggNOG" id="KOG1213">
    <property type="taxonomic scope" value="Eukaryota"/>
</dbReference>
<dbReference type="GO" id="GO:0005634">
    <property type="term" value="C:nucleus"/>
    <property type="evidence" value="ECO:0007669"/>
    <property type="project" value="UniProtKB-SubCell"/>
</dbReference>
<dbReference type="EMBL" id="CH408162">
    <property type="protein sequence ID" value="EDK41625.2"/>
    <property type="molecule type" value="Genomic_DNA"/>
</dbReference>
<evidence type="ECO:0000256" key="2">
    <source>
        <dbReference type="ARBA" id="ARBA00009870"/>
    </source>
</evidence>
<evidence type="ECO:0000259" key="4">
    <source>
        <dbReference type="Pfam" id="PF04824"/>
    </source>
</evidence>
<dbReference type="InterPro" id="IPR036390">
    <property type="entry name" value="WH_DNA-bd_sf"/>
</dbReference>
<dbReference type="GO" id="GO:0007064">
    <property type="term" value="P:mitotic sister chromatid cohesion"/>
    <property type="evidence" value="ECO:0007669"/>
    <property type="project" value="TreeGrafter"/>
</dbReference>
<reference evidence="6 7" key="1">
    <citation type="journal article" date="2009" name="Nature">
        <title>Evolution of pathogenicity and sexual reproduction in eight Candida genomes.</title>
        <authorList>
            <person name="Butler G."/>
            <person name="Rasmussen M.D."/>
            <person name="Lin M.F."/>
            <person name="Santos M.A."/>
            <person name="Sakthikumar S."/>
            <person name="Munro C.A."/>
            <person name="Rheinbay E."/>
            <person name="Grabherr M."/>
            <person name="Forche A."/>
            <person name="Reedy J.L."/>
            <person name="Agrafioti I."/>
            <person name="Arnaud M.B."/>
            <person name="Bates S."/>
            <person name="Brown A.J."/>
            <person name="Brunke S."/>
            <person name="Costanzo M.C."/>
            <person name="Fitzpatrick D.A."/>
            <person name="de Groot P.W."/>
            <person name="Harris D."/>
            <person name="Hoyer L.L."/>
            <person name="Hube B."/>
            <person name="Klis F.M."/>
            <person name="Kodira C."/>
            <person name="Lennard N."/>
            <person name="Logue M.E."/>
            <person name="Martin R."/>
            <person name="Neiman A.M."/>
            <person name="Nikolaou E."/>
            <person name="Quail M.A."/>
            <person name="Quinn J."/>
            <person name="Santos M.C."/>
            <person name="Schmitzberger F.F."/>
            <person name="Sherlock G."/>
            <person name="Shah P."/>
            <person name="Silverstein K.A."/>
            <person name="Skrzypek M.S."/>
            <person name="Soll D."/>
            <person name="Staggs R."/>
            <person name="Stansfield I."/>
            <person name="Stumpf M.P."/>
            <person name="Sudbery P.E."/>
            <person name="Srikantha T."/>
            <person name="Zeng Q."/>
            <person name="Berman J."/>
            <person name="Berriman M."/>
            <person name="Heitman J."/>
            <person name="Gow N.A."/>
            <person name="Lorenz M.C."/>
            <person name="Birren B.W."/>
            <person name="Kellis M."/>
            <person name="Cuomo C.A."/>
        </authorList>
    </citation>
    <scope>NUCLEOTIDE SEQUENCE [LARGE SCALE GENOMIC DNA]</scope>
    <source>
        <strain evidence="7">ATCC 6260 / CBS 566 / DSM 6381 / JCM 1539 / NBRC 10279 / NRRL Y-324</strain>
    </source>
</reference>
<evidence type="ECO:0000313" key="6">
    <source>
        <dbReference type="EMBL" id="EDK41625.2"/>
    </source>
</evidence>
<dbReference type="AlphaFoldDB" id="A5DR22"/>